<keyword evidence="1 6" id="KW-0547">Nucleotide-binding</keyword>
<dbReference type="GO" id="GO:0046496">
    <property type="term" value="P:nicotinamide nucleotide metabolic process"/>
    <property type="evidence" value="ECO:0007669"/>
    <property type="project" value="UniProtKB-UniRule"/>
</dbReference>
<dbReference type="PROSITE" id="PS01050">
    <property type="entry name" value="YJEF_C_2"/>
    <property type="match status" value="1"/>
</dbReference>
<comment type="caution">
    <text evidence="8">The sequence shown here is derived from an EMBL/GenBank/DDBJ whole genome shotgun (WGS) entry which is preliminary data.</text>
</comment>
<dbReference type="InterPro" id="IPR000631">
    <property type="entry name" value="CARKD"/>
</dbReference>
<gene>
    <name evidence="6" type="primary">nnrD</name>
    <name evidence="8" type="ORF">NtB2_00919</name>
</gene>
<dbReference type="SUPFAM" id="SSF53613">
    <property type="entry name" value="Ribokinase-like"/>
    <property type="match status" value="1"/>
</dbReference>
<comment type="catalytic activity">
    <reaction evidence="6">
        <text>(6S)-NADPHX + ADP = AMP + phosphate + NADPH + H(+)</text>
        <dbReference type="Rhea" id="RHEA:32235"/>
        <dbReference type="ChEBI" id="CHEBI:15378"/>
        <dbReference type="ChEBI" id="CHEBI:43474"/>
        <dbReference type="ChEBI" id="CHEBI:57783"/>
        <dbReference type="ChEBI" id="CHEBI:64076"/>
        <dbReference type="ChEBI" id="CHEBI:456215"/>
        <dbReference type="ChEBI" id="CHEBI:456216"/>
        <dbReference type="EC" id="4.2.1.136"/>
    </reaction>
</comment>
<reference evidence="8 9" key="1">
    <citation type="journal article" date="2018" name="Genome Announc.">
        <title>Draft Genome Sequence of Lactococcus sp. Strain NtB2 (JCM 32569), Isolated from the Gut of the Higher Termite Nasutitermes takasagoensis.</title>
        <authorList>
            <person name="Noda S."/>
            <person name="Aihara C."/>
            <person name="Yuki M."/>
            <person name="Ohkuma M."/>
        </authorList>
    </citation>
    <scope>NUCLEOTIDE SEQUENCE [LARGE SCALE GENOMIC DNA]</scope>
    <source>
        <strain evidence="8 9">NtB2</strain>
    </source>
</reference>
<dbReference type="NCBIfam" id="TIGR00196">
    <property type="entry name" value="yjeF_cterm"/>
    <property type="match status" value="1"/>
</dbReference>
<organism evidence="8 9">
    <name type="scientific">Lactococcus termiticola</name>
    <dbReference type="NCBI Taxonomy" id="2169526"/>
    <lineage>
        <taxon>Bacteria</taxon>
        <taxon>Bacillati</taxon>
        <taxon>Bacillota</taxon>
        <taxon>Bacilli</taxon>
        <taxon>Lactobacillales</taxon>
        <taxon>Streptococcaceae</taxon>
        <taxon>Lactococcus</taxon>
    </lineage>
</organism>
<dbReference type="GO" id="GO:0016301">
    <property type="term" value="F:kinase activity"/>
    <property type="evidence" value="ECO:0007669"/>
    <property type="project" value="UniProtKB-KW"/>
</dbReference>
<feature type="domain" description="YjeF C-terminal" evidence="7">
    <location>
        <begin position="15"/>
        <end position="276"/>
    </location>
</feature>
<keyword evidence="2 6" id="KW-0067">ATP-binding</keyword>
<evidence type="ECO:0000256" key="5">
    <source>
        <dbReference type="ARBA" id="ARBA00023239"/>
    </source>
</evidence>
<dbReference type="PROSITE" id="PS51383">
    <property type="entry name" value="YJEF_C_3"/>
    <property type="match status" value="1"/>
</dbReference>
<comment type="subunit">
    <text evidence="6">Homotetramer.</text>
</comment>
<comment type="function">
    <text evidence="6">Catalyzes the dehydration of the S-form of NAD(P)HX at the expense of ADP, which is converted to AMP. Together with NAD(P)HX epimerase, which catalyzes the epimerization of the S- and R-forms, the enzyme allows the repair of both epimers of NAD(P)HX, a damaged form of NAD(P)H that is a result of enzymatic or heat-dependent hydration.</text>
</comment>
<evidence type="ECO:0000259" key="7">
    <source>
        <dbReference type="PROSITE" id="PS51383"/>
    </source>
</evidence>
<keyword evidence="8" id="KW-0418">Kinase</keyword>
<dbReference type="Gene3D" id="3.40.1190.20">
    <property type="match status" value="1"/>
</dbReference>
<sequence>MAAGICYNRLMKTLTDEILRKLIKERPRQSHKGDYGRLLIIAGNEEYGGAGILAASAGVYSGAGLVTLVTAEKNHTSLHARLPEAMVLDFSALTSDLIQSADVILIGPGLGLERPDLLGRVLDEQKEEQWLVIDGSAISLFQAGLKHPDKTVFTPHQKEMERLSGLTIAEQTPEGLQAFADELGAGLVAKSEATKIFFPDMEASLLTLGTPAQATGGMGDTLAGMIAGFLAQFPQKEAVLAATYLHSKIASDLAEEAYVVLPSQIIEKIPQYMKRASLQNG</sequence>
<keyword evidence="4 6" id="KW-0520">NAD</keyword>
<dbReference type="AlphaFoldDB" id="A0A2R5HHG9"/>
<evidence type="ECO:0000256" key="6">
    <source>
        <dbReference type="HAMAP-Rule" id="MF_01965"/>
    </source>
</evidence>
<feature type="binding site" evidence="6">
    <location>
        <position position="220"/>
    </location>
    <ligand>
        <name>(6S)-NADPHX</name>
        <dbReference type="ChEBI" id="CHEBI:64076"/>
    </ligand>
</feature>
<dbReference type="GO" id="GO:0052855">
    <property type="term" value="F:ADP-dependent NAD(P)H-hydrate dehydratase activity"/>
    <property type="evidence" value="ECO:0007669"/>
    <property type="project" value="UniProtKB-UniRule"/>
</dbReference>
<dbReference type="GO" id="GO:0005524">
    <property type="term" value="F:ATP binding"/>
    <property type="evidence" value="ECO:0007669"/>
    <property type="project" value="UniProtKB-KW"/>
</dbReference>
<dbReference type="PANTHER" id="PTHR12592:SF0">
    <property type="entry name" value="ATP-DEPENDENT (S)-NAD(P)H-HYDRATE DEHYDRATASE"/>
    <property type="match status" value="1"/>
</dbReference>
<keyword evidence="5 6" id="KW-0456">Lyase</keyword>
<dbReference type="InterPro" id="IPR029056">
    <property type="entry name" value="Ribokinase-like"/>
</dbReference>
<protein>
    <recommendedName>
        <fullName evidence="6">ADP-dependent (S)-NAD(P)H-hydrate dehydratase</fullName>
        <ecNumber evidence="6">4.2.1.136</ecNumber>
    </recommendedName>
    <alternativeName>
        <fullName evidence="6">ADP-dependent NAD(P)HX dehydratase</fullName>
    </alternativeName>
</protein>
<evidence type="ECO:0000313" key="9">
    <source>
        <dbReference type="Proteomes" id="UP000245021"/>
    </source>
</evidence>
<comment type="similarity">
    <text evidence="6">Belongs to the NnrD/CARKD family.</text>
</comment>
<feature type="binding site" evidence="6">
    <location>
        <begin position="190"/>
        <end position="194"/>
    </location>
    <ligand>
        <name>AMP</name>
        <dbReference type="ChEBI" id="CHEBI:456215"/>
    </ligand>
</feature>
<dbReference type="GO" id="GO:0052856">
    <property type="term" value="F:NAD(P)HX epimerase activity"/>
    <property type="evidence" value="ECO:0007669"/>
    <property type="project" value="TreeGrafter"/>
</dbReference>
<keyword evidence="3 6" id="KW-0521">NADP</keyword>
<comment type="cofactor">
    <cofactor evidence="6">
        <name>Mg(2+)</name>
        <dbReference type="ChEBI" id="CHEBI:18420"/>
    </cofactor>
</comment>
<proteinExistence type="inferred from homology"/>
<evidence type="ECO:0000256" key="1">
    <source>
        <dbReference type="ARBA" id="ARBA00022741"/>
    </source>
</evidence>
<dbReference type="CDD" id="cd01171">
    <property type="entry name" value="YXKO-related"/>
    <property type="match status" value="1"/>
</dbReference>
<keyword evidence="9" id="KW-1185">Reference proteome</keyword>
<evidence type="ECO:0000313" key="8">
    <source>
        <dbReference type="EMBL" id="GBG96795.1"/>
    </source>
</evidence>
<keyword evidence="8" id="KW-0808">Transferase</keyword>
<dbReference type="Proteomes" id="UP000245021">
    <property type="component" value="Unassembled WGS sequence"/>
</dbReference>
<dbReference type="PANTHER" id="PTHR12592">
    <property type="entry name" value="ATP-DEPENDENT (S)-NAD(P)H-HYDRATE DEHYDRATASE FAMILY MEMBER"/>
    <property type="match status" value="1"/>
</dbReference>
<feature type="binding site" evidence="6">
    <location>
        <position position="109"/>
    </location>
    <ligand>
        <name>(6S)-NADPHX</name>
        <dbReference type="ChEBI" id="CHEBI:64076"/>
    </ligand>
</feature>
<dbReference type="EMBL" id="BFFO01000005">
    <property type="protein sequence ID" value="GBG96795.1"/>
    <property type="molecule type" value="Genomic_DNA"/>
</dbReference>
<dbReference type="GO" id="GO:0110051">
    <property type="term" value="P:metabolite repair"/>
    <property type="evidence" value="ECO:0007669"/>
    <property type="project" value="TreeGrafter"/>
</dbReference>
<feature type="binding site" evidence="6">
    <location>
        <position position="50"/>
    </location>
    <ligand>
        <name>(6S)-NADPHX</name>
        <dbReference type="ChEBI" id="CHEBI:64076"/>
    </ligand>
</feature>
<name>A0A2R5HHG9_9LACT</name>
<feature type="binding site" evidence="6">
    <location>
        <position position="219"/>
    </location>
    <ligand>
        <name>AMP</name>
        <dbReference type="ChEBI" id="CHEBI:456215"/>
    </ligand>
</feature>
<dbReference type="EC" id="4.2.1.136" evidence="6"/>
<comment type="catalytic activity">
    <reaction evidence="6">
        <text>(6S)-NADHX + ADP = AMP + phosphate + NADH + H(+)</text>
        <dbReference type="Rhea" id="RHEA:32223"/>
        <dbReference type="ChEBI" id="CHEBI:15378"/>
        <dbReference type="ChEBI" id="CHEBI:43474"/>
        <dbReference type="ChEBI" id="CHEBI:57945"/>
        <dbReference type="ChEBI" id="CHEBI:64074"/>
        <dbReference type="ChEBI" id="CHEBI:456215"/>
        <dbReference type="ChEBI" id="CHEBI:456216"/>
        <dbReference type="EC" id="4.2.1.136"/>
    </reaction>
</comment>
<dbReference type="HAMAP" id="MF_01965">
    <property type="entry name" value="NADHX_dehydratase"/>
    <property type="match status" value="1"/>
</dbReference>
<dbReference type="PROSITE" id="PS01049">
    <property type="entry name" value="YJEF_C_1"/>
    <property type="match status" value="1"/>
</dbReference>
<dbReference type="Pfam" id="PF01256">
    <property type="entry name" value="Carb_kinase"/>
    <property type="match status" value="1"/>
</dbReference>
<accession>A0A2R5HHG9</accession>
<evidence type="ECO:0000256" key="3">
    <source>
        <dbReference type="ARBA" id="ARBA00022857"/>
    </source>
</evidence>
<dbReference type="InterPro" id="IPR017953">
    <property type="entry name" value="Carbohydrate_kinase_pred_CS"/>
</dbReference>
<feature type="binding site" evidence="6">
    <location>
        <position position="156"/>
    </location>
    <ligand>
        <name>(6S)-NADPHX</name>
        <dbReference type="ChEBI" id="CHEBI:64076"/>
    </ligand>
</feature>
<evidence type="ECO:0000256" key="2">
    <source>
        <dbReference type="ARBA" id="ARBA00022840"/>
    </source>
</evidence>
<evidence type="ECO:0000256" key="4">
    <source>
        <dbReference type="ARBA" id="ARBA00023027"/>
    </source>
</evidence>